<protein>
    <submittedName>
        <fullName evidence="9">DNA alkylation response protein</fullName>
    </submittedName>
</protein>
<dbReference type="RefSeq" id="WP_139941593.1">
    <property type="nucleotide sequence ID" value="NZ_JBHSYP010000005.1"/>
</dbReference>
<reference evidence="10" key="1">
    <citation type="submission" date="2019-06" db="EMBL/GenBank/DDBJ databases">
        <title>The complete genome of Emcibacter congregatus ZYLT.</title>
        <authorList>
            <person name="Zhao Z."/>
        </authorList>
    </citation>
    <scope>NUCLEOTIDE SEQUENCE [LARGE SCALE GENOMIC DNA]</scope>
    <source>
        <strain evidence="10">MCCC 1A06723</strain>
    </source>
</reference>
<feature type="domain" description="Adaptive response protein AidB N-terminal" evidence="8">
    <location>
        <begin position="17"/>
        <end position="172"/>
    </location>
</feature>
<comment type="similarity">
    <text evidence="2 5">Belongs to the acyl-CoA dehydrogenase family.</text>
</comment>
<evidence type="ECO:0000256" key="3">
    <source>
        <dbReference type="ARBA" id="ARBA00022630"/>
    </source>
</evidence>
<evidence type="ECO:0000313" key="9">
    <source>
        <dbReference type="EMBL" id="TPD57278.1"/>
    </source>
</evidence>
<dbReference type="InterPro" id="IPR006091">
    <property type="entry name" value="Acyl-CoA_Oxase/DH_mid-dom"/>
</dbReference>
<feature type="domain" description="Acyl-CoA oxidase/dehydrogenase middle" evidence="7">
    <location>
        <begin position="186"/>
        <end position="279"/>
    </location>
</feature>
<dbReference type="AlphaFoldDB" id="A0A501PAR5"/>
<evidence type="ECO:0000256" key="2">
    <source>
        <dbReference type="ARBA" id="ARBA00009347"/>
    </source>
</evidence>
<evidence type="ECO:0000259" key="8">
    <source>
        <dbReference type="Pfam" id="PF18158"/>
    </source>
</evidence>
<name>A0A501PAR5_9PROT</name>
<dbReference type="InterPro" id="IPR036250">
    <property type="entry name" value="AcylCo_DH-like_C"/>
</dbReference>
<dbReference type="SUPFAM" id="SSF56645">
    <property type="entry name" value="Acyl-CoA dehydrogenase NM domain-like"/>
    <property type="match status" value="1"/>
</dbReference>
<keyword evidence="5" id="KW-0560">Oxidoreductase</keyword>
<evidence type="ECO:0000256" key="4">
    <source>
        <dbReference type="ARBA" id="ARBA00022827"/>
    </source>
</evidence>
<organism evidence="9 10">
    <name type="scientific">Emcibacter nanhaiensis</name>
    <dbReference type="NCBI Taxonomy" id="1505037"/>
    <lineage>
        <taxon>Bacteria</taxon>
        <taxon>Pseudomonadati</taxon>
        <taxon>Pseudomonadota</taxon>
        <taxon>Alphaproteobacteria</taxon>
        <taxon>Emcibacterales</taxon>
        <taxon>Emcibacteraceae</taxon>
        <taxon>Emcibacter</taxon>
    </lineage>
</organism>
<sequence length="566" mass="63039">MSFFNPHTELRTHEVTNQPPVLENYNLFTSDPILQEATKRESTGSTFENLVYTGSQLGHETCLENGRLANENPPKLKLFDRFGHRIDEVEFHPAYHEMMAVGKGSGLSSLPWEEDVQDGHLHHAVLEYLLHQVEAGVCCPLTMTYAGIPVINRVPELRETWLPKLVSRSYDSRMVPAHLKEGCTMGMAMTEKQGGSDVRANSTKAVKSDEGYLLTGHKWFCSAPMSDAFLTLAYTDNGLSCFFVPRFRPDDSRNNFFVQRLKHKLGNHANASSEIEYQDTWAMLIGEEGRGVATIMDMVHHTRLDTAIAPVSLMRQALAQAVHHARHRSAFQKKLIDQPLMTAVLADLALDLEAGVLTFLHLAHKFDEAVENDQARTYARLAVAIAKFWHNKRCPNFVYECMEALGGAGYVEEGIMPRLYREAPLNSIWEGSGNVICLDILRTLGKEPEALDLFFHQVAPVIGQNGALDDTLSQLRDLLQDTAGLQSNARMIVEKMALCLQASLMLQYAPADIGVLFCDSRLGEGRNYIYGATRIADAASILDRAFPAYDGAHPAGSNSPTQHLNR</sequence>
<evidence type="ECO:0000259" key="7">
    <source>
        <dbReference type="Pfam" id="PF02770"/>
    </source>
</evidence>
<dbReference type="InterPro" id="IPR052904">
    <property type="entry name" value="Acyl-CoA_dehydrogenase-like"/>
</dbReference>
<dbReference type="SUPFAM" id="SSF47203">
    <property type="entry name" value="Acyl-CoA dehydrogenase C-terminal domain-like"/>
    <property type="match status" value="1"/>
</dbReference>
<dbReference type="Pfam" id="PF00441">
    <property type="entry name" value="Acyl-CoA_dh_1"/>
    <property type="match status" value="1"/>
</dbReference>
<dbReference type="Pfam" id="PF02770">
    <property type="entry name" value="Acyl-CoA_dh_M"/>
    <property type="match status" value="1"/>
</dbReference>
<keyword evidence="4 5" id="KW-0274">FAD</keyword>
<dbReference type="Gene3D" id="1.20.140.10">
    <property type="entry name" value="Butyryl-CoA Dehydrogenase, subunit A, domain 3"/>
    <property type="match status" value="1"/>
</dbReference>
<dbReference type="PROSITE" id="PS00073">
    <property type="entry name" value="ACYL_COA_DH_2"/>
    <property type="match status" value="1"/>
</dbReference>
<evidence type="ECO:0000259" key="6">
    <source>
        <dbReference type="Pfam" id="PF00441"/>
    </source>
</evidence>
<evidence type="ECO:0000256" key="1">
    <source>
        <dbReference type="ARBA" id="ARBA00001974"/>
    </source>
</evidence>
<proteinExistence type="inferred from homology"/>
<dbReference type="InterPro" id="IPR009100">
    <property type="entry name" value="AcylCoA_DH/oxidase_NM_dom_sf"/>
</dbReference>
<dbReference type="PROSITE" id="PS00072">
    <property type="entry name" value="ACYL_COA_DH_1"/>
    <property type="match status" value="1"/>
</dbReference>
<dbReference type="OrthoDB" id="9771038at2"/>
<dbReference type="EMBL" id="VFIY01000018">
    <property type="protein sequence ID" value="TPD57278.1"/>
    <property type="molecule type" value="Genomic_DNA"/>
</dbReference>
<dbReference type="Gene3D" id="6.10.250.600">
    <property type="match status" value="1"/>
</dbReference>
<dbReference type="InterPro" id="IPR006089">
    <property type="entry name" value="Acyl-CoA_DH_CS"/>
</dbReference>
<dbReference type="Proteomes" id="UP000319148">
    <property type="component" value="Unassembled WGS sequence"/>
</dbReference>
<feature type="domain" description="Acyl-CoA dehydrogenase/oxidase C-terminal" evidence="6">
    <location>
        <begin position="289"/>
        <end position="444"/>
    </location>
</feature>
<accession>A0A501PAR5</accession>
<keyword evidence="10" id="KW-1185">Reference proteome</keyword>
<evidence type="ECO:0000256" key="5">
    <source>
        <dbReference type="RuleBase" id="RU362125"/>
    </source>
</evidence>
<evidence type="ECO:0000313" key="10">
    <source>
        <dbReference type="Proteomes" id="UP000319148"/>
    </source>
</evidence>
<keyword evidence="3 5" id="KW-0285">Flavoprotein</keyword>
<dbReference type="PANTHER" id="PTHR42707:SF3">
    <property type="entry name" value="ACYL-COA DEHYDROGENASE AIDB-RELATED"/>
    <property type="match status" value="1"/>
</dbReference>
<gene>
    <name evidence="9" type="ORF">FIV46_14210</name>
</gene>
<comment type="caution">
    <text evidence="9">The sequence shown here is derived from an EMBL/GenBank/DDBJ whole genome shotgun (WGS) entry which is preliminary data.</text>
</comment>
<dbReference type="PANTHER" id="PTHR42707">
    <property type="entry name" value="ACYL-COA DEHYDROGENASE"/>
    <property type="match status" value="1"/>
</dbReference>
<dbReference type="GO" id="GO:0003995">
    <property type="term" value="F:acyl-CoA dehydrogenase activity"/>
    <property type="evidence" value="ECO:0007669"/>
    <property type="project" value="InterPro"/>
</dbReference>
<dbReference type="InterPro" id="IPR041504">
    <property type="entry name" value="AidB_N"/>
</dbReference>
<comment type="cofactor">
    <cofactor evidence="1 5">
        <name>FAD</name>
        <dbReference type="ChEBI" id="CHEBI:57692"/>
    </cofactor>
</comment>
<dbReference type="InterPro" id="IPR009075">
    <property type="entry name" value="AcylCo_DH/oxidase_C"/>
</dbReference>
<dbReference type="Gene3D" id="2.40.110.20">
    <property type="match status" value="1"/>
</dbReference>
<dbReference type="Pfam" id="PF18158">
    <property type="entry name" value="AidB_N"/>
    <property type="match status" value="1"/>
</dbReference>